<feature type="compositionally biased region" description="Basic and acidic residues" evidence="4">
    <location>
        <begin position="45"/>
        <end position="76"/>
    </location>
</feature>
<proteinExistence type="inferred from homology"/>
<dbReference type="PANTHER" id="PTHR41237">
    <property type="entry name" value="37S RIBOSOMAL PROTEIN MRP21, MITOCHONDRIAL"/>
    <property type="match status" value="1"/>
</dbReference>
<dbReference type="PANTHER" id="PTHR41237:SF1">
    <property type="entry name" value="SMALL RIBOSOMAL SUBUNIT PROTEIN BS21M"/>
    <property type="match status" value="1"/>
</dbReference>
<evidence type="ECO:0000313" key="5">
    <source>
        <dbReference type="EMBL" id="USP73504.1"/>
    </source>
</evidence>
<name>A0A9Q8Z271_CURCL</name>
<evidence type="ECO:0008006" key="7">
    <source>
        <dbReference type="Google" id="ProtNLM"/>
    </source>
</evidence>
<feature type="compositionally biased region" description="Low complexity" evidence="4">
    <location>
        <begin position="80"/>
        <end position="89"/>
    </location>
</feature>
<keyword evidence="2" id="KW-0689">Ribosomal protein</keyword>
<evidence type="ECO:0000256" key="4">
    <source>
        <dbReference type="SAM" id="MobiDB-lite"/>
    </source>
</evidence>
<dbReference type="InterPro" id="IPR001911">
    <property type="entry name" value="Ribosomal_bS21"/>
</dbReference>
<keyword evidence="3" id="KW-0687">Ribonucleoprotein</keyword>
<dbReference type="InterPro" id="IPR052837">
    <property type="entry name" value="Mitoribosomal_bS21"/>
</dbReference>
<dbReference type="GO" id="GO:0003735">
    <property type="term" value="F:structural constituent of ribosome"/>
    <property type="evidence" value="ECO:0007669"/>
    <property type="project" value="InterPro"/>
</dbReference>
<accession>A0A9Q8Z271</accession>
<dbReference type="GO" id="GO:0005763">
    <property type="term" value="C:mitochondrial small ribosomal subunit"/>
    <property type="evidence" value="ECO:0007669"/>
    <property type="project" value="TreeGrafter"/>
</dbReference>
<evidence type="ECO:0000256" key="3">
    <source>
        <dbReference type="ARBA" id="ARBA00023274"/>
    </source>
</evidence>
<evidence type="ECO:0000256" key="2">
    <source>
        <dbReference type="ARBA" id="ARBA00022980"/>
    </source>
</evidence>
<comment type="similarity">
    <text evidence="1">Belongs to the bacterial ribosomal protein bS21 family.</text>
</comment>
<dbReference type="EMBL" id="CP089274">
    <property type="protein sequence ID" value="USP73504.1"/>
    <property type="molecule type" value="Genomic_DNA"/>
</dbReference>
<evidence type="ECO:0000256" key="1">
    <source>
        <dbReference type="ARBA" id="ARBA00006640"/>
    </source>
</evidence>
<sequence>MASRSLGELMLRPSSLARIPQAHVAAQTSPWICHRKFFQSFNRPEQPKRNGEKDEKYVPEREVQGPKVRYVSDKEAAGSQPQTQTQPKPTQDDTTRAIDSLFSGMPANRAPPPYMPRDASPKPQTNRVFGAEFSNAKSSRPSLRTRGLDFDSMALPDSLLNPNLSNKPSDASSLAVQQEETFSSYPRLNPTYGRTVELDASRGRDLVRGIGMLGSLMARNKVKSDFNRQRFHERGGLKRKRLASERWRARFKQGFKQVTGRVTELTRKGW</sequence>
<protein>
    <recommendedName>
        <fullName evidence="7">Ribosomal protein S21</fullName>
    </recommendedName>
</protein>
<dbReference type="Proteomes" id="UP001056012">
    <property type="component" value="Chromosome 1"/>
</dbReference>
<dbReference type="AlphaFoldDB" id="A0A9Q8Z271"/>
<evidence type="ECO:0000313" key="6">
    <source>
        <dbReference type="Proteomes" id="UP001056012"/>
    </source>
</evidence>
<feature type="region of interest" description="Disordered" evidence="4">
    <location>
        <begin position="39"/>
        <end position="95"/>
    </location>
</feature>
<dbReference type="Pfam" id="PF01165">
    <property type="entry name" value="Ribosomal_S21"/>
    <property type="match status" value="1"/>
</dbReference>
<dbReference type="VEuPathDB" id="FungiDB:yc1106_00778"/>
<dbReference type="GO" id="GO:0070124">
    <property type="term" value="P:mitochondrial translational initiation"/>
    <property type="evidence" value="ECO:0007669"/>
    <property type="project" value="TreeGrafter"/>
</dbReference>
<reference evidence="5" key="1">
    <citation type="submission" date="2021-12" db="EMBL/GenBank/DDBJ databases">
        <title>Curvularia clavata genome.</title>
        <authorList>
            <person name="Cao Y."/>
        </authorList>
    </citation>
    <scope>NUCLEOTIDE SEQUENCE</scope>
    <source>
        <strain evidence="5">Yc1106</strain>
    </source>
</reference>
<keyword evidence="6" id="KW-1185">Reference proteome</keyword>
<organism evidence="5 6">
    <name type="scientific">Curvularia clavata</name>
    <dbReference type="NCBI Taxonomy" id="95742"/>
    <lineage>
        <taxon>Eukaryota</taxon>
        <taxon>Fungi</taxon>
        <taxon>Dikarya</taxon>
        <taxon>Ascomycota</taxon>
        <taxon>Pezizomycotina</taxon>
        <taxon>Dothideomycetes</taxon>
        <taxon>Pleosporomycetidae</taxon>
        <taxon>Pleosporales</taxon>
        <taxon>Pleosporineae</taxon>
        <taxon>Pleosporaceae</taxon>
        <taxon>Curvularia</taxon>
    </lineage>
</organism>
<gene>
    <name evidence="5" type="ORF">yc1106_00778</name>
</gene>
<dbReference type="OrthoDB" id="2501249at2759"/>